<evidence type="ECO:0000256" key="2">
    <source>
        <dbReference type="ARBA" id="ARBA00008072"/>
    </source>
</evidence>
<dbReference type="PANTHER" id="PTHR43161">
    <property type="entry name" value="SORBITOL DEHYDROGENASE"/>
    <property type="match status" value="1"/>
</dbReference>
<keyword evidence="3 6" id="KW-0479">Metal-binding</keyword>
<dbReference type="KEGG" id="bfz:BAU07_02975"/>
<protein>
    <submittedName>
        <fullName evidence="8">L-idonate 5-dehydrogenase</fullName>
    </submittedName>
</protein>
<dbReference type="SMART" id="SM00829">
    <property type="entry name" value="PKS_ER"/>
    <property type="match status" value="1"/>
</dbReference>
<dbReference type="STRING" id="463014.BAU07_02975"/>
<dbReference type="AlphaFoldDB" id="A0A193G9R3"/>
<organism evidence="8 9">
    <name type="scientific">Bordetella flabilis</name>
    <dbReference type="NCBI Taxonomy" id="463014"/>
    <lineage>
        <taxon>Bacteria</taxon>
        <taxon>Pseudomonadati</taxon>
        <taxon>Pseudomonadota</taxon>
        <taxon>Betaproteobacteria</taxon>
        <taxon>Burkholderiales</taxon>
        <taxon>Alcaligenaceae</taxon>
        <taxon>Bordetella</taxon>
    </lineage>
</organism>
<dbReference type="Pfam" id="PF00107">
    <property type="entry name" value="ADH_zinc_N"/>
    <property type="match status" value="1"/>
</dbReference>
<dbReference type="InterPro" id="IPR020843">
    <property type="entry name" value="ER"/>
</dbReference>
<dbReference type="Pfam" id="PF08240">
    <property type="entry name" value="ADH_N"/>
    <property type="match status" value="1"/>
</dbReference>
<evidence type="ECO:0000259" key="7">
    <source>
        <dbReference type="SMART" id="SM00829"/>
    </source>
</evidence>
<dbReference type="OrthoDB" id="5484143at2"/>
<dbReference type="GO" id="GO:0008270">
    <property type="term" value="F:zinc ion binding"/>
    <property type="evidence" value="ECO:0007669"/>
    <property type="project" value="InterPro"/>
</dbReference>
<dbReference type="InterPro" id="IPR013154">
    <property type="entry name" value="ADH-like_N"/>
</dbReference>
<dbReference type="Proteomes" id="UP000091926">
    <property type="component" value="Chromosome"/>
</dbReference>
<accession>A0A193G9R3</accession>
<dbReference type="RefSeq" id="WP_066653971.1">
    <property type="nucleotide sequence ID" value="NZ_CBCSCL010000036.1"/>
</dbReference>
<gene>
    <name evidence="8" type="ORF">BAU07_02975</name>
</gene>
<name>A0A193G9R3_9BORD</name>
<comment type="similarity">
    <text evidence="2 6">Belongs to the zinc-containing alcohol dehydrogenase family.</text>
</comment>
<evidence type="ECO:0000313" key="8">
    <source>
        <dbReference type="EMBL" id="ANN76216.1"/>
    </source>
</evidence>
<evidence type="ECO:0000256" key="5">
    <source>
        <dbReference type="ARBA" id="ARBA00023002"/>
    </source>
</evidence>
<dbReference type="InterPro" id="IPR011032">
    <property type="entry name" value="GroES-like_sf"/>
</dbReference>
<evidence type="ECO:0000256" key="4">
    <source>
        <dbReference type="ARBA" id="ARBA00022833"/>
    </source>
</evidence>
<dbReference type="InterPro" id="IPR013149">
    <property type="entry name" value="ADH-like_C"/>
</dbReference>
<evidence type="ECO:0000256" key="6">
    <source>
        <dbReference type="RuleBase" id="RU361277"/>
    </source>
</evidence>
<dbReference type="SUPFAM" id="SSF51735">
    <property type="entry name" value="NAD(P)-binding Rossmann-fold domains"/>
    <property type="match status" value="1"/>
</dbReference>
<dbReference type="InterPro" id="IPR002328">
    <property type="entry name" value="ADH_Zn_CS"/>
</dbReference>
<keyword evidence="5" id="KW-0560">Oxidoreductase</keyword>
<dbReference type="CDD" id="cd08232">
    <property type="entry name" value="idonate-5-DH"/>
    <property type="match status" value="1"/>
</dbReference>
<dbReference type="InterPro" id="IPR036291">
    <property type="entry name" value="NAD(P)-bd_dom_sf"/>
</dbReference>
<dbReference type="PANTHER" id="PTHR43161:SF9">
    <property type="entry name" value="SORBITOL DEHYDROGENASE"/>
    <property type="match status" value="1"/>
</dbReference>
<dbReference type="GO" id="GO:0016616">
    <property type="term" value="F:oxidoreductase activity, acting on the CH-OH group of donors, NAD or NADP as acceptor"/>
    <property type="evidence" value="ECO:0007669"/>
    <property type="project" value="UniProtKB-ARBA"/>
</dbReference>
<dbReference type="SUPFAM" id="SSF50129">
    <property type="entry name" value="GroES-like"/>
    <property type="match status" value="1"/>
</dbReference>
<keyword evidence="4 6" id="KW-0862">Zinc</keyword>
<proteinExistence type="inferred from homology"/>
<feature type="domain" description="Enoyl reductase (ER)" evidence="7">
    <location>
        <begin position="9"/>
        <end position="339"/>
    </location>
</feature>
<dbReference type="Gene3D" id="3.40.50.720">
    <property type="entry name" value="NAD(P)-binding Rossmann-like Domain"/>
    <property type="match status" value="1"/>
</dbReference>
<comment type="cofactor">
    <cofactor evidence="1 6">
        <name>Zn(2+)</name>
        <dbReference type="ChEBI" id="CHEBI:29105"/>
    </cofactor>
</comment>
<evidence type="ECO:0000256" key="1">
    <source>
        <dbReference type="ARBA" id="ARBA00001947"/>
    </source>
</evidence>
<evidence type="ECO:0000256" key="3">
    <source>
        <dbReference type="ARBA" id="ARBA00022723"/>
    </source>
</evidence>
<dbReference type="PROSITE" id="PS00059">
    <property type="entry name" value="ADH_ZINC"/>
    <property type="match status" value="1"/>
</dbReference>
<evidence type="ECO:0000313" key="9">
    <source>
        <dbReference type="Proteomes" id="UP000091926"/>
    </source>
</evidence>
<sequence length="342" mass="36392">MSLACRIHGARDLRLEPDETAPLAPHEVEVRLGAAGICGSDLHYFLHGRVGAFVIREPLIPGHEASGVVLRVGDAVTRVAPGMKVAINPSHPCGRCDYCRAGRDNLCSNMRFLGSASVYPHVQGMFRERFVMGERQLTPVDEDISLGELACAEPLSIGLHGVRRAGELMGRTVLVTGGGTIGCMAVIAARLAGAARIIVCDIADRPLEMARTVGADATVRSDTTDASELVDIADVSIEAAGSPAALATCLAATRRGGRIVQVGTLPGEGMHFPANSIMARELDYVGAFRAGPEFDWAVAYLRTRRVDVRPLMSAQLPLDQAVQAFELAADRSRSTKVQLVCD</sequence>
<reference evidence="8 9" key="1">
    <citation type="submission" date="2016-06" db="EMBL/GenBank/DDBJ databases">
        <title>Complete genome sequences of Bordetella bronchialis and Bordetella flabilis.</title>
        <authorList>
            <person name="LiPuma J.J."/>
            <person name="Spilker T."/>
        </authorList>
    </citation>
    <scope>NUCLEOTIDE SEQUENCE [LARGE SCALE GENOMIC DNA]</scope>
    <source>
        <strain evidence="8 9">AU10664</strain>
    </source>
</reference>
<dbReference type="Gene3D" id="3.90.180.10">
    <property type="entry name" value="Medium-chain alcohol dehydrogenases, catalytic domain"/>
    <property type="match status" value="1"/>
</dbReference>
<dbReference type="EMBL" id="CP016172">
    <property type="protein sequence ID" value="ANN76216.1"/>
    <property type="molecule type" value="Genomic_DNA"/>
</dbReference>
<keyword evidence="9" id="KW-1185">Reference proteome</keyword>